<dbReference type="OMA" id="CEFMRDT"/>
<dbReference type="PaxDb" id="4097-A0A1S3Z1V3"/>
<feature type="region of interest" description="Disordered" evidence="1">
    <location>
        <begin position="96"/>
        <end position="119"/>
    </location>
</feature>
<dbReference type="OrthoDB" id="1686201at2759"/>
<gene>
    <name evidence="3" type="primary">LOC107782075</name>
</gene>
<reference evidence="3" key="2">
    <citation type="submission" date="2025-08" db="UniProtKB">
        <authorList>
            <consortium name="RefSeq"/>
        </authorList>
    </citation>
    <scope>IDENTIFICATION</scope>
    <source>
        <tissue evidence="3">Leaf</tissue>
    </source>
</reference>
<keyword evidence="2" id="KW-1185">Reference proteome</keyword>
<dbReference type="RefSeq" id="XP_016458390.1">
    <property type="nucleotide sequence ID" value="XM_016602904.2"/>
</dbReference>
<dbReference type="STRING" id="4097.A0A1S3Z1V3"/>
<dbReference type="AlphaFoldDB" id="A0A1S3Z1V3"/>
<accession>A0A1S3Z1V3</accession>
<evidence type="ECO:0000313" key="2">
    <source>
        <dbReference type="Proteomes" id="UP000790787"/>
    </source>
</evidence>
<dbReference type="KEGG" id="nta:107782075"/>
<evidence type="ECO:0000313" key="3">
    <source>
        <dbReference type="RefSeq" id="XP_016458390.1"/>
    </source>
</evidence>
<evidence type="ECO:0000256" key="1">
    <source>
        <dbReference type="SAM" id="MobiDB-lite"/>
    </source>
</evidence>
<dbReference type="RefSeq" id="XP_016458390.1">
    <property type="nucleotide sequence ID" value="XM_016602904.1"/>
</dbReference>
<sequence length="119" mass="12747">MANNLKLAFTMSNSINSARVLVPATSFSVSRGFVTATRPSEIAKVDKETAQKIKEAAVAVKEGAKEVKSVGETVKETVSSSAGDVISEMGKKVLDKATENEEEEKGTWETVKEKVIGKK</sequence>
<dbReference type="Proteomes" id="UP000790787">
    <property type="component" value="Chromosome 11"/>
</dbReference>
<reference evidence="2" key="1">
    <citation type="journal article" date="2014" name="Nat. Commun.">
        <title>The tobacco genome sequence and its comparison with those of tomato and potato.</title>
        <authorList>
            <person name="Sierro N."/>
            <person name="Battey J.N."/>
            <person name="Ouadi S."/>
            <person name="Bakaher N."/>
            <person name="Bovet L."/>
            <person name="Willig A."/>
            <person name="Goepfert S."/>
            <person name="Peitsch M.C."/>
            <person name="Ivanov N.V."/>
        </authorList>
    </citation>
    <scope>NUCLEOTIDE SEQUENCE [LARGE SCALE GENOMIC DNA]</scope>
</reference>
<protein>
    <submittedName>
        <fullName evidence="3">Uncharacterized protein LOC107782075</fullName>
    </submittedName>
</protein>
<proteinExistence type="predicted"/>
<name>A0A1S3Z1V3_TOBAC</name>
<organism evidence="2 3">
    <name type="scientific">Nicotiana tabacum</name>
    <name type="common">Common tobacco</name>
    <dbReference type="NCBI Taxonomy" id="4097"/>
    <lineage>
        <taxon>Eukaryota</taxon>
        <taxon>Viridiplantae</taxon>
        <taxon>Streptophyta</taxon>
        <taxon>Embryophyta</taxon>
        <taxon>Tracheophyta</taxon>
        <taxon>Spermatophyta</taxon>
        <taxon>Magnoliopsida</taxon>
        <taxon>eudicotyledons</taxon>
        <taxon>Gunneridae</taxon>
        <taxon>Pentapetalae</taxon>
        <taxon>asterids</taxon>
        <taxon>lamiids</taxon>
        <taxon>Solanales</taxon>
        <taxon>Solanaceae</taxon>
        <taxon>Nicotianoideae</taxon>
        <taxon>Nicotianeae</taxon>
        <taxon>Nicotiana</taxon>
    </lineage>
</organism>
<dbReference type="GeneID" id="107782075"/>